<feature type="transmembrane region" description="Helical" evidence="1">
    <location>
        <begin position="31"/>
        <end position="49"/>
    </location>
</feature>
<keyword evidence="3" id="KW-1185">Reference proteome</keyword>
<dbReference type="Proteomes" id="UP000196536">
    <property type="component" value="Unassembled WGS sequence"/>
</dbReference>
<dbReference type="RefSeq" id="WP_087620049.1">
    <property type="nucleotide sequence ID" value="NZ_NEXX01000002.1"/>
</dbReference>
<comment type="caution">
    <text evidence="2">The sequence shown here is derived from an EMBL/GenBank/DDBJ whole genome shotgun (WGS) entry which is preliminary data.</text>
</comment>
<dbReference type="OrthoDB" id="6708686at2"/>
<keyword evidence="1" id="KW-1133">Transmembrane helix</keyword>
<reference evidence="2 3" key="1">
    <citation type="submission" date="2017-05" db="EMBL/GenBank/DDBJ databases">
        <title>Acinetobacter populi ANC 5415 (= PBJ7), whole genome shotgun sequencing project.</title>
        <authorList>
            <person name="Nemec A."/>
            <person name="Radolfova-Krizova L."/>
        </authorList>
    </citation>
    <scope>NUCLEOTIDE SEQUENCE [LARGE SCALE GENOMIC DNA]</scope>
    <source>
        <strain evidence="2 3">PBJ7</strain>
    </source>
</reference>
<sequence length="312" mass="36472">MKNVQNVAAVNQTELLSGLSQLKSRRNRMRTYMVLSVTIVTMSLVALFFNQQLIYSFYDISPTIQQLHVPVTAYDVQRRIGDNPDVFGNLLSWVLWLGLKFSCALIGASLFVHYDKKINWLRQKIKGFVKHILAWLISFILIWMGLSWIQAEIIPKDRQAALYQEVVEYDNNIQQSRIYRYIQASQLSEPVQDYLLVQTALLHRPIDKNVAIAYSTRLIQEENRHQNFEQYGFKPEQLWIIQQQLYGKPITPLAQSIQAKVNQANKLTHYSQIILSTFLVSFAVLALLFYILNRQFNQRIHRIDQQLLKTPE</sequence>
<keyword evidence="1" id="KW-0472">Membrane</keyword>
<feature type="transmembrane region" description="Helical" evidence="1">
    <location>
        <begin position="93"/>
        <end position="112"/>
    </location>
</feature>
<feature type="transmembrane region" description="Helical" evidence="1">
    <location>
        <begin position="132"/>
        <end position="149"/>
    </location>
</feature>
<gene>
    <name evidence="2" type="ORF">CAP51_07025</name>
</gene>
<proteinExistence type="predicted"/>
<evidence type="ECO:0000256" key="1">
    <source>
        <dbReference type="SAM" id="Phobius"/>
    </source>
</evidence>
<evidence type="ECO:0000313" key="2">
    <source>
        <dbReference type="EMBL" id="OUY07499.1"/>
    </source>
</evidence>
<evidence type="ECO:0000313" key="3">
    <source>
        <dbReference type="Proteomes" id="UP000196536"/>
    </source>
</evidence>
<protein>
    <submittedName>
        <fullName evidence="2">Uncharacterized protein</fullName>
    </submittedName>
</protein>
<feature type="transmembrane region" description="Helical" evidence="1">
    <location>
        <begin position="273"/>
        <end position="292"/>
    </location>
</feature>
<keyword evidence="1" id="KW-0812">Transmembrane</keyword>
<name>A0A1Z9YZ56_9GAMM</name>
<dbReference type="EMBL" id="NEXX01000002">
    <property type="protein sequence ID" value="OUY07499.1"/>
    <property type="molecule type" value="Genomic_DNA"/>
</dbReference>
<organism evidence="2 3">
    <name type="scientific">Acinetobacter populi</name>
    <dbReference type="NCBI Taxonomy" id="1582270"/>
    <lineage>
        <taxon>Bacteria</taxon>
        <taxon>Pseudomonadati</taxon>
        <taxon>Pseudomonadota</taxon>
        <taxon>Gammaproteobacteria</taxon>
        <taxon>Moraxellales</taxon>
        <taxon>Moraxellaceae</taxon>
        <taxon>Acinetobacter</taxon>
    </lineage>
</organism>
<accession>A0A1Z9YZ56</accession>
<dbReference type="AlphaFoldDB" id="A0A1Z9YZ56"/>